<dbReference type="AlphaFoldDB" id="A0A0K6G2F8"/>
<evidence type="ECO:0000313" key="1">
    <source>
        <dbReference type="EMBL" id="CUA72695.1"/>
    </source>
</evidence>
<protein>
    <submittedName>
        <fullName evidence="1">Uncharacterized protein</fullName>
    </submittedName>
</protein>
<keyword evidence="2" id="KW-1185">Reference proteome</keyword>
<sequence>MDGTILPTVRHSGSNREQKKLAHTMPFIQYRFPLSLLVAHWYMFARTFVRVPLVHGPLLSSAAFSEFNGGKVRVLLPVA</sequence>
<evidence type="ECO:0000313" key="2">
    <source>
        <dbReference type="Proteomes" id="UP000044841"/>
    </source>
</evidence>
<proteinExistence type="predicted"/>
<dbReference type="EMBL" id="CYGV01001304">
    <property type="protein sequence ID" value="CUA72695.1"/>
    <property type="molecule type" value="Genomic_DNA"/>
</dbReference>
<name>A0A0K6G2F8_9AGAM</name>
<gene>
    <name evidence="1" type="ORF">RSOLAG22IIIB_10226</name>
</gene>
<reference evidence="1 2" key="1">
    <citation type="submission" date="2015-07" db="EMBL/GenBank/DDBJ databases">
        <authorList>
            <person name="Noorani M."/>
        </authorList>
    </citation>
    <scope>NUCLEOTIDE SEQUENCE [LARGE SCALE GENOMIC DNA]</scope>
    <source>
        <strain evidence="1">BBA 69670</strain>
    </source>
</reference>
<organism evidence="1 2">
    <name type="scientific">Rhizoctonia solani</name>
    <dbReference type="NCBI Taxonomy" id="456999"/>
    <lineage>
        <taxon>Eukaryota</taxon>
        <taxon>Fungi</taxon>
        <taxon>Dikarya</taxon>
        <taxon>Basidiomycota</taxon>
        <taxon>Agaricomycotina</taxon>
        <taxon>Agaricomycetes</taxon>
        <taxon>Cantharellales</taxon>
        <taxon>Ceratobasidiaceae</taxon>
        <taxon>Rhizoctonia</taxon>
    </lineage>
</organism>
<accession>A0A0K6G2F8</accession>
<dbReference type="Proteomes" id="UP000044841">
    <property type="component" value="Unassembled WGS sequence"/>
</dbReference>